<dbReference type="HOGENOM" id="CLU_000445_92_3_0"/>
<dbReference type="KEGG" id="dmr:Deima_1396"/>
<dbReference type="EMBL" id="CP002454">
    <property type="protein sequence ID" value="ADV67046.1"/>
    <property type="molecule type" value="Genomic_DNA"/>
</dbReference>
<dbReference type="SMART" id="SM00471">
    <property type="entry name" value="HDc"/>
    <property type="match status" value="1"/>
</dbReference>
<evidence type="ECO:0000313" key="2">
    <source>
        <dbReference type="EMBL" id="ADV67046.1"/>
    </source>
</evidence>
<dbReference type="CDD" id="cd00077">
    <property type="entry name" value="HDc"/>
    <property type="match status" value="1"/>
</dbReference>
<evidence type="ECO:0000259" key="1">
    <source>
        <dbReference type="PROSITE" id="PS51832"/>
    </source>
</evidence>
<dbReference type="Gene3D" id="1.10.3210.10">
    <property type="entry name" value="Hypothetical protein af1432"/>
    <property type="match status" value="1"/>
</dbReference>
<organism evidence="2 3">
    <name type="scientific">Deinococcus maricopensis (strain DSM 21211 / LMG 22137 / NRRL B-23946 / LB-34)</name>
    <dbReference type="NCBI Taxonomy" id="709986"/>
    <lineage>
        <taxon>Bacteria</taxon>
        <taxon>Thermotogati</taxon>
        <taxon>Deinococcota</taxon>
        <taxon>Deinococci</taxon>
        <taxon>Deinococcales</taxon>
        <taxon>Deinococcaceae</taxon>
        <taxon>Deinococcus</taxon>
    </lineage>
</organism>
<dbReference type="InterPro" id="IPR037522">
    <property type="entry name" value="HD_GYP_dom"/>
</dbReference>
<dbReference type="AlphaFoldDB" id="E8U7K7"/>
<gene>
    <name evidence="2" type="ordered locus">Deima_1396</name>
</gene>
<accession>E8U7K7</accession>
<dbReference type="RefSeq" id="WP_013556551.1">
    <property type="nucleotide sequence ID" value="NC_014958.1"/>
</dbReference>
<dbReference type="PANTHER" id="PTHR45228:SF4">
    <property type="entry name" value="LIPOPROTEIN"/>
    <property type="match status" value="1"/>
</dbReference>
<dbReference type="eggNOG" id="COG3437">
    <property type="taxonomic scope" value="Bacteria"/>
</dbReference>
<dbReference type="STRING" id="709986.Deima_1396"/>
<dbReference type="InterPro" id="IPR052020">
    <property type="entry name" value="Cyclic_di-GMP/3'3'-cGAMP_PDE"/>
</dbReference>
<dbReference type="SUPFAM" id="SSF109604">
    <property type="entry name" value="HD-domain/PDEase-like"/>
    <property type="match status" value="1"/>
</dbReference>
<dbReference type="InterPro" id="IPR003607">
    <property type="entry name" value="HD/PDEase_dom"/>
</dbReference>
<keyword evidence="3" id="KW-1185">Reference proteome</keyword>
<sequence>MLTGRAPALSPDERNHQSRVAGLALQIGVALGLNEWDLGVVEAGARLHDTGKGAIPRAIREKPGPLTPDEWTTMREHPQLGAHLLFEAGAHPEEVDIVLHHHERWDGEGYPHGLCGEAIPLGARVVAVADTFDALTSARAYRAASPPAHAARVIRAERGRQFDPRVADAFLNLVLPTLDPA</sequence>
<dbReference type="GO" id="GO:0016787">
    <property type="term" value="F:hydrolase activity"/>
    <property type="evidence" value="ECO:0007669"/>
    <property type="project" value="UniProtKB-KW"/>
</dbReference>
<protein>
    <submittedName>
        <fullName evidence="2">Metal dependent phosphohydrolase</fullName>
    </submittedName>
</protein>
<dbReference type="Pfam" id="PF13487">
    <property type="entry name" value="HD_5"/>
    <property type="match status" value="1"/>
</dbReference>
<proteinExistence type="predicted"/>
<feature type="domain" description="HD-GYP" evidence="1">
    <location>
        <begin position="1"/>
        <end position="181"/>
    </location>
</feature>
<dbReference type="PROSITE" id="PS51832">
    <property type="entry name" value="HD_GYP"/>
    <property type="match status" value="1"/>
</dbReference>
<evidence type="ECO:0000313" key="3">
    <source>
        <dbReference type="Proteomes" id="UP000008635"/>
    </source>
</evidence>
<keyword evidence="2" id="KW-0378">Hydrolase</keyword>
<dbReference type="PANTHER" id="PTHR45228">
    <property type="entry name" value="CYCLIC DI-GMP PHOSPHODIESTERASE TM_0186-RELATED"/>
    <property type="match status" value="1"/>
</dbReference>
<name>E8U7K7_DEIML</name>
<dbReference type="OrthoDB" id="10822at2"/>
<reference evidence="3" key="2">
    <citation type="submission" date="2011-01" db="EMBL/GenBank/DDBJ databases">
        <title>The complete genome of Deinococcus maricopensis DSM 21211.</title>
        <authorList>
            <consortium name="US DOE Joint Genome Institute (JGI-PGF)"/>
            <person name="Lucas S."/>
            <person name="Copeland A."/>
            <person name="Lapidus A."/>
            <person name="Goodwin L."/>
            <person name="Pitluck S."/>
            <person name="Kyrpides N."/>
            <person name="Mavromatis K."/>
            <person name="Pagani I."/>
            <person name="Ivanova N."/>
            <person name="Ovchinnikova G."/>
            <person name="Zeytun A."/>
            <person name="Detter J.C."/>
            <person name="Han C."/>
            <person name="Land M."/>
            <person name="Hauser L."/>
            <person name="Markowitz V."/>
            <person name="Cheng J.-F."/>
            <person name="Hugenholtz P."/>
            <person name="Woyke T."/>
            <person name="Wu D."/>
            <person name="Pukall R."/>
            <person name="Gehrich-Schroeter G."/>
            <person name="Brambilla E."/>
            <person name="Klenk H.-P."/>
            <person name="Eisen J.A."/>
        </authorList>
    </citation>
    <scope>NUCLEOTIDE SEQUENCE [LARGE SCALE GENOMIC DNA]</scope>
    <source>
        <strain evidence="3">DSM 21211 / LMG 22137 / NRRL B-23946 / LB-34</strain>
    </source>
</reference>
<reference evidence="2 3" key="1">
    <citation type="journal article" date="2011" name="Stand. Genomic Sci.">
        <title>Complete genome sequence of Deinococcus maricopensis type strain (LB-34).</title>
        <authorList>
            <person name="Pukall R."/>
            <person name="Zeytun A."/>
            <person name="Lucas S."/>
            <person name="Lapidus A."/>
            <person name="Hammon N."/>
            <person name="Deshpande S."/>
            <person name="Nolan M."/>
            <person name="Cheng J.F."/>
            <person name="Pitluck S."/>
            <person name="Liolios K."/>
            <person name="Pagani I."/>
            <person name="Mikhailova N."/>
            <person name="Ivanova N."/>
            <person name="Mavromatis K."/>
            <person name="Pati A."/>
            <person name="Tapia R."/>
            <person name="Han C."/>
            <person name="Goodwin L."/>
            <person name="Chen A."/>
            <person name="Palaniappan K."/>
            <person name="Land M."/>
            <person name="Hauser L."/>
            <person name="Chang Y.J."/>
            <person name="Jeffries C.D."/>
            <person name="Brambilla E.M."/>
            <person name="Rohde M."/>
            <person name="Goker M."/>
            <person name="Detter J.C."/>
            <person name="Woyke T."/>
            <person name="Bristow J."/>
            <person name="Eisen J.A."/>
            <person name="Markowitz V."/>
            <person name="Hugenholtz P."/>
            <person name="Kyrpides N.C."/>
            <person name="Klenk H.P."/>
        </authorList>
    </citation>
    <scope>NUCLEOTIDE SEQUENCE [LARGE SCALE GENOMIC DNA]</scope>
    <source>
        <strain evidence="3">DSM 21211 / LMG 22137 / NRRL B-23946 / LB-34</strain>
    </source>
</reference>
<dbReference type="NCBIfam" id="TIGR00277">
    <property type="entry name" value="HDIG"/>
    <property type="match status" value="1"/>
</dbReference>
<dbReference type="InterPro" id="IPR006675">
    <property type="entry name" value="HDIG_dom"/>
</dbReference>
<dbReference type="Proteomes" id="UP000008635">
    <property type="component" value="Chromosome"/>
</dbReference>